<feature type="compositionally biased region" description="Acidic residues" evidence="1">
    <location>
        <begin position="138"/>
        <end position="153"/>
    </location>
</feature>
<dbReference type="Proteomes" id="UP001189429">
    <property type="component" value="Unassembled WGS sequence"/>
</dbReference>
<feature type="compositionally biased region" description="Basic and acidic residues" evidence="1">
    <location>
        <begin position="81"/>
        <end position="92"/>
    </location>
</feature>
<comment type="caution">
    <text evidence="2">The sequence shown here is derived from an EMBL/GenBank/DDBJ whole genome shotgun (WGS) entry which is preliminary data.</text>
</comment>
<evidence type="ECO:0000256" key="1">
    <source>
        <dbReference type="SAM" id="MobiDB-lite"/>
    </source>
</evidence>
<feature type="compositionally biased region" description="Polar residues" evidence="1">
    <location>
        <begin position="1"/>
        <end position="21"/>
    </location>
</feature>
<feature type="compositionally biased region" description="Basic and acidic residues" evidence="1">
    <location>
        <begin position="241"/>
        <end position="263"/>
    </location>
</feature>
<feature type="region of interest" description="Disordered" evidence="1">
    <location>
        <begin position="1"/>
        <end position="153"/>
    </location>
</feature>
<name>A0ABN9QP04_9DINO</name>
<gene>
    <name evidence="2" type="ORF">PCOR1329_LOCUS12828</name>
</gene>
<protein>
    <submittedName>
        <fullName evidence="2">Uncharacterized protein</fullName>
    </submittedName>
</protein>
<dbReference type="EMBL" id="CAUYUJ010003769">
    <property type="protein sequence ID" value="CAK0806702.1"/>
    <property type="molecule type" value="Genomic_DNA"/>
</dbReference>
<feature type="compositionally biased region" description="Low complexity" evidence="1">
    <location>
        <begin position="45"/>
        <end position="72"/>
    </location>
</feature>
<sequence length="558" mass="59689">MLSAQQTASQQPADSGGTLQYQGLEGATPRPAYDSQTQPDSFGEPLALDTTLDTLPNDEPVPSAEPSPASLLESDDDDDGRDAAEPIVKLESEAAQPIVVAEAEEADEVGDGAAAVTQPAVVEAATPPRKGSIPDVPETSDEENGGDTVSAEDDEMYMMQQEEKLNQMKRRVEMIAKKIDARSTRRRVAVPKADASTAKVAEPAEAAAAAASGAEGEVGAIASTGGNEADSDDATLAQVLEESKRQSQEHSRKISEAKAKEDADLQEALAISKMTAKRRGPPESPPHPMARSSKDPMPVTSAETQESVDRAQVSTGLAADDTALASPKPREKASAALHINSFKTMWQGVEGKTFDTPEKVRTVSKVKTSRDECVAKVELLLRGGDVPDELAINDLMTGFLSSDCLGELLHAKGFDKDTLVPAPGQFDDEGTSGGSGAAAAAQAPMTEKERKEHELWEKTKQNGFVFAASARNNNPMASRFDRAKKKDPSLKAEYDAYQGDDEGAERFRRNWAEGEYNKYVKKKSLTTSFTKQSIKSGWYLPIGRVAHKEGGGKLGWLQ</sequence>
<reference evidence="2" key="1">
    <citation type="submission" date="2023-10" db="EMBL/GenBank/DDBJ databases">
        <authorList>
            <person name="Chen Y."/>
            <person name="Shah S."/>
            <person name="Dougan E. K."/>
            <person name="Thang M."/>
            <person name="Chan C."/>
        </authorList>
    </citation>
    <scope>NUCLEOTIDE SEQUENCE [LARGE SCALE GENOMIC DNA]</scope>
</reference>
<feature type="region of interest" description="Disordered" evidence="1">
    <location>
        <begin position="180"/>
        <end position="317"/>
    </location>
</feature>
<evidence type="ECO:0000313" key="2">
    <source>
        <dbReference type="EMBL" id="CAK0806702.1"/>
    </source>
</evidence>
<organism evidence="2 3">
    <name type="scientific">Prorocentrum cordatum</name>
    <dbReference type="NCBI Taxonomy" id="2364126"/>
    <lineage>
        <taxon>Eukaryota</taxon>
        <taxon>Sar</taxon>
        <taxon>Alveolata</taxon>
        <taxon>Dinophyceae</taxon>
        <taxon>Prorocentrales</taxon>
        <taxon>Prorocentraceae</taxon>
        <taxon>Prorocentrum</taxon>
    </lineage>
</organism>
<feature type="compositionally biased region" description="Low complexity" evidence="1">
    <location>
        <begin position="195"/>
        <end position="223"/>
    </location>
</feature>
<feature type="non-terminal residue" evidence="2">
    <location>
        <position position="558"/>
    </location>
</feature>
<keyword evidence="3" id="KW-1185">Reference proteome</keyword>
<proteinExistence type="predicted"/>
<accession>A0ABN9QP04</accession>
<evidence type="ECO:0000313" key="3">
    <source>
        <dbReference type="Proteomes" id="UP001189429"/>
    </source>
</evidence>